<feature type="chain" id="PRO_5013083716" evidence="5">
    <location>
        <begin position="17"/>
        <end position="706"/>
    </location>
</feature>
<feature type="transmembrane region" description="Helical" evidence="4">
    <location>
        <begin position="445"/>
        <end position="469"/>
    </location>
</feature>
<dbReference type="PROSITE" id="PS50853">
    <property type="entry name" value="FN3"/>
    <property type="match status" value="3"/>
</dbReference>
<dbReference type="Pfam" id="PF00041">
    <property type="entry name" value="fn3"/>
    <property type="match status" value="3"/>
</dbReference>
<evidence type="ECO:0000259" key="6">
    <source>
        <dbReference type="PROSITE" id="PS50853"/>
    </source>
</evidence>
<protein>
    <submittedName>
        <fullName evidence="7">Protein sidekick-2</fullName>
    </submittedName>
</protein>
<evidence type="ECO:0000256" key="3">
    <source>
        <dbReference type="SAM" id="MobiDB-lite"/>
    </source>
</evidence>
<feature type="region of interest" description="Disordered" evidence="3">
    <location>
        <begin position="330"/>
        <end position="358"/>
    </location>
</feature>
<dbReference type="STRING" id="50429.A0A2B4RR24"/>
<name>A0A2B4RR24_STYPI</name>
<dbReference type="Gene3D" id="2.60.40.10">
    <property type="entry name" value="Immunoglobulins"/>
    <property type="match status" value="3"/>
</dbReference>
<keyword evidence="4" id="KW-0472">Membrane</keyword>
<gene>
    <name evidence="7" type="primary">Sdk2</name>
    <name evidence="7" type="ORF">AWC38_SpisGene16360</name>
</gene>
<dbReference type="SMART" id="SM00060">
    <property type="entry name" value="FN3"/>
    <property type="match status" value="3"/>
</dbReference>
<dbReference type="GO" id="GO:0098609">
    <property type="term" value="P:cell-cell adhesion"/>
    <property type="evidence" value="ECO:0007669"/>
    <property type="project" value="TreeGrafter"/>
</dbReference>
<keyword evidence="4" id="KW-0812">Transmembrane</keyword>
<comment type="caution">
    <text evidence="7">The sequence shown here is derived from an EMBL/GenBank/DDBJ whole genome shotgun (WGS) entry which is preliminary data.</text>
</comment>
<dbReference type="GO" id="GO:0016020">
    <property type="term" value="C:membrane"/>
    <property type="evidence" value="ECO:0007669"/>
    <property type="project" value="UniProtKB-SubCell"/>
</dbReference>
<dbReference type="EMBL" id="LSMT01000370">
    <property type="protein sequence ID" value="PFX19243.1"/>
    <property type="molecule type" value="Genomic_DNA"/>
</dbReference>
<keyword evidence="1" id="KW-0677">Repeat</keyword>
<dbReference type="InterPro" id="IPR013783">
    <property type="entry name" value="Ig-like_fold"/>
</dbReference>
<feature type="domain" description="Fibronectin type-III" evidence="6">
    <location>
        <begin position="32"/>
        <end position="127"/>
    </location>
</feature>
<keyword evidence="8" id="KW-1185">Reference proteome</keyword>
<feature type="domain" description="Fibronectin type-III" evidence="6">
    <location>
        <begin position="237"/>
        <end position="334"/>
    </location>
</feature>
<dbReference type="InterPro" id="IPR003961">
    <property type="entry name" value="FN3_dom"/>
</dbReference>
<keyword evidence="5" id="KW-0732">Signal</keyword>
<dbReference type="PANTHER" id="PTHR44170">
    <property type="entry name" value="PROTEIN SIDEKICK"/>
    <property type="match status" value="1"/>
</dbReference>
<dbReference type="PANTHER" id="PTHR44170:SF6">
    <property type="entry name" value="CONTACTIN"/>
    <property type="match status" value="1"/>
</dbReference>
<reference evidence="8" key="1">
    <citation type="journal article" date="2017" name="bioRxiv">
        <title>Comparative analysis of the genomes of Stylophora pistillata and Acropora digitifera provides evidence for extensive differences between species of corals.</title>
        <authorList>
            <person name="Voolstra C.R."/>
            <person name="Li Y."/>
            <person name="Liew Y.J."/>
            <person name="Baumgarten S."/>
            <person name="Zoccola D."/>
            <person name="Flot J.-F."/>
            <person name="Tambutte S."/>
            <person name="Allemand D."/>
            <person name="Aranda M."/>
        </authorList>
    </citation>
    <scope>NUCLEOTIDE SEQUENCE [LARGE SCALE GENOMIC DNA]</scope>
</reference>
<evidence type="ECO:0000313" key="8">
    <source>
        <dbReference type="Proteomes" id="UP000225706"/>
    </source>
</evidence>
<dbReference type="FunFam" id="2.60.40.10:FF:000028">
    <property type="entry name" value="Neuronal cell adhesion molecule"/>
    <property type="match status" value="1"/>
</dbReference>
<sequence>MFGFSRCFLILHLTWALINLAGISSASSTPGQPTDLHVSRVHDLSITLQWTRPLTTAGTIDNSTLSYTVSYRAVGDISGNRKIVPAENAQLDLVFKKQYRIHVQAFHRKDHQVKSDWTSLLVDTNNLVPAKPTNLMTNSWLLGFKYQVTLTWDKPTTTTSGITDSSTIKYQISYKDLKDSANRQSQSSTERYRLRSLAAVSRYQIKVRAVKTLEPEMIGDWSDSIILQTNESRPSQPPRNVQAVSNTSSSITVSWGSIPENGQNGVILGFVVFYCEQTACESSSWSRYDAKLVYSHELRGLVSGKQYSVRVAGYTMIGSGIKSRPIKRVVTGGSSTATTRKTAPQKSTTIAPETTRSTPITSTKNVTVHMETVGEVTTESLTTTVVFPTEPKKTKPTFPRSVATLQPTVSSEKVTARDPSGPFTPVVAKMDQANETAKDNMLNKILIIGAPVGGAFLLVIIFVIFVAFARKRSRKRRQLLQNGSMPKRSRDMVTRGAYSVRYEPPSAASTVRGDSMTEGLLPAEDEPDQPEILVEELNGTLPSAAMEDIPMMASGYSDKCDLLRVDLNLEQSKLDEGSSAGLYDSIGSLSKVGCAPDDGKSDSEERYVTQDQINAAREATREKSQAQASPDEGHYKIPREVAAMDDFYKRPKDLSDGSTYVNMNLPPAENLYETLEPKEPVYENTKPSPNGEEHADTEGGVGLNLL</sequence>
<evidence type="ECO:0000256" key="1">
    <source>
        <dbReference type="ARBA" id="ARBA00022737"/>
    </source>
</evidence>
<evidence type="ECO:0000256" key="2">
    <source>
        <dbReference type="ARBA" id="ARBA00023157"/>
    </source>
</evidence>
<dbReference type="SUPFAM" id="SSF49265">
    <property type="entry name" value="Fibronectin type III"/>
    <property type="match status" value="2"/>
</dbReference>
<feature type="compositionally biased region" description="Polar residues" evidence="3">
    <location>
        <begin position="332"/>
        <end position="358"/>
    </location>
</feature>
<feature type="signal peptide" evidence="5">
    <location>
        <begin position="1"/>
        <end position="16"/>
    </location>
</feature>
<dbReference type="OrthoDB" id="5990199at2759"/>
<evidence type="ECO:0000256" key="4">
    <source>
        <dbReference type="SAM" id="Phobius"/>
    </source>
</evidence>
<keyword evidence="4" id="KW-1133">Transmembrane helix</keyword>
<dbReference type="CDD" id="cd00063">
    <property type="entry name" value="FN3"/>
    <property type="match status" value="3"/>
</dbReference>
<evidence type="ECO:0000256" key="5">
    <source>
        <dbReference type="SAM" id="SignalP"/>
    </source>
</evidence>
<dbReference type="AlphaFoldDB" id="A0A2B4RR24"/>
<feature type="compositionally biased region" description="Basic and acidic residues" evidence="3">
    <location>
        <begin position="646"/>
        <end position="655"/>
    </location>
</feature>
<feature type="region of interest" description="Disordered" evidence="3">
    <location>
        <begin position="618"/>
        <end position="706"/>
    </location>
</feature>
<proteinExistence type="predicted"/>
<dbReference type="Proteomes" id="UP000225706">
    <property type="component" value="Unassembled WGS sequence"/>
</dbReference>
<accession>A0A2B4RR24</accession>
<feature type="domain" description="Fibronectin type-III" evidence="6">
    <location>
        <begin position="128"/>
        <end position="232"/>
    </location>
</feature>
<keyword evidence="2" id="KW-1015">Disulfide bond</keyword>
<organism evidence="7 8">
    <name type="scientific">Stylophora pistillata</name>
    <name type="common">Smooth cauliflower coral</name>
    <dbReference type="NCBI Taxonomy" id="50429"/>
    <lineage>
        <taxon>Eukaryota</taxon>
        <taxon>Metazoa</taxon>
        <taxon>Cnidaria</taxon>
        <taxon>Anthozoa</taxon>
        <taxon>Hexacorallia</taxon>
        <taxon>Scleractinia</taxon>
        <taxon>Astrocoeniina</taxon>
        <taxon>Pocilloporidae</taxon>
        <taxon>Stylophora</taxon>
    </lineage>
</organism>
<evidence type="ECO:0000313" key="7">
    <source>
        <dbReference type="EMBL" id="PFX19243.1"/>
    </source>
</evidence>
<dbReference type="InterPro" id="IPR036116">
    <property type="entry name" value="FN3_sf"/>
</dbReference>